<sequence>MQPIFFSAMAAELLAARMRFLGNAELLADTYEYNPPAGFEPESWADAAQAITEALKAGQAIPATPRNVELLVESLEGTHLIELAPPTKRRGLIELANMVAKRLEKYIGRPVRPELGHL</sequence>
<reference evidence="1 2" key="1">
    <citation type="submission" date="2015-11" db="EMBL/GenBank/DDBJ databases">
        <title>Complete genome sequencing of a biphenyl-degrading bacterium, Pseudomonas putida KF715 (=NBRC110667).</title>
        <authorList>
            <person name="Suenaga H."/>
            <person name="Fujihara N."/>
            <person name="Watanabe T."/>
            <person name="Hirose J."/>
            <person name="Kimura N."/>
            <person name="Yamazoe A."/>
            <person name="Hosoyama A."/>
            <person name="Shimodaira J."/>
            <person name="Furukawa K."/>
        </authorList>
    </citation>
    <scope>NUCLEOTIDE SEQUENCE [LARGE SCALE GENOMIC DNA]</scope>
    <source>
        <strain evidence="1 2">KF715</strain>
        <plasmid evidence="2">Plasmid pkf715c dna</plasmid>
    </source>
</reference>
<dbReference type="AlphaFoldDB" id="A0A1L7NQ00"/>
<dbReference type="RefSeq" id="WP_096427259.1">
    <property type="nucleotide sequence ID" value="NZ_AP015032.1"/>
</dbReference>
<geneLocation type="plasmid" evidence="2">
    <name>pkf715c dna</name>
</geneLocation>
<keyword evidence="1" id="KW-0614">Plasmid</keyword>
<accession>A0A1L7NQ00</accession>
<gene>
    <name evidence="1" type="ORF">KF715C_pC1160</name>
</gene>
<organism evidence="1 2">
    <name type="scientific">Pseudomonas putida</name>
    <name type="common">Arthrobacter siderocapsulatus</name>
    <dbReference type="NCBI Taxonomy" id="303"/>
    <lineage>
        <taxon>Bacteria</taxon>
        <taxon>Pseudomonadati</taxon>
        <taxon>Pseudomonadota</taxon>
        <taxon>Gammaproteobacteria</taxon>
        <taxon>Pseudomonadales</taxon>
        <taxon>Pseudomonadaceae</taxon>
        <taxon>Pseudomonas</taxon>
    </lineage>
</organism>
<name>A0A1L7NQ00_PSEPU</name>
<evidence type="ECO:0000313" key="1">
    <source>
        <dbReference type="EMBL" id="BAW27549.1"/>
    </source>
</evidence>
<evidence type="ECO:0000313" key="2">
    <source>
        <dbReference type="Proteomes" id="UP000218731"/>
    </source>
</evidence>
<dbReference type="EMBL" id="AP015032">
    <property type="protein sequence ID" value="BAW27549.1"/>
    <property type="molecule type" value="Genomic_DNA"/>
</dbReference>
<proteinExistence type="predicted"/>
<dbReference type="Proteomes" id="UP000218731">
    <property type="component" value="Plasmid pKF715C"/>
</dbReference>
<protein>
    <submittedName>
        <fullName evidence="1">Branched-chain amino acid ABC transporter, permease protein</fullName>
    </submittedName>
</protein>